<name>D2MNW5_9FIRM</name>
<dbReference type="eggNOG" id="COG1640">
    <property type="taxonomic scope" value="Bacteria"/>
</dbReference>
<keyword evidence="5 10" id="KW-0328">Glycosyltransferase</keyword>
<evidence type="ECO:0000256" key="3">
    <source>
        <dbReference type="ARBA" id="ARBA00012560"/>
    </source>
</evidence>
<evidence type="ECO:0000313" key="11">
    <source>
        <dbReference type="EMBL" id="EFC05734.1"/>
    </source>
</evidence>
<keyword evidence="7 10" id="KW-0119">Carbohydrate metabolism</keyword>
<dbReference type="NCBIfam" id="TIGR00217">
    <property type="entry name" value="malQ"/>
    <property type="match status" value="1"/>
</dbReference>
<dbReference type="OrthoDB" id="9811841at2"/>
<dbReference type="InterPro" id="IPR017853">
    <property type="entry name" value="GH"/>
</dbReference>
<evidence type="ECO:0000256" key="10">
    <source>
        <dbReference type="RuleBase" id="RU361207"/>
    </source>
</evidence>
<reference evidence="12" key="1">
    <citation type="submission" date="2009-12" db="EMBL/GenBank/DDBJ databases">
        <title>Sequence of Clostridiales genomosp. BVAB3 str. UPII9-5.</title>
        <authorList>
            <person name="Madupu R."/>
            <person name="Durkin A.S."/>
            <person name="Torralba M."/>
            <person name="Methe B."/>
            <person name="Sutton G.G."/>
            <person name="Strausberg R.L."/>
            <person name="Nelson K.E."/>
        </authorList>
    </citation>
    <scope>NUCLEOTIDE SEQUENCE [LARGE SCALE GENOMIC DNA]</scope>
    <source>
        <strain evidence="12">W1219</strain>
    </source>
</reference>
<keyword evidence="6 10" id="KW-0808">Transferase</keyword>
<dbReference type="Pfam" id="PF02446">
    <property type="entry name" value="Glyco_hydro_77"/>
    <property type="match status" value="1"/>
</dbReference>
<dbReference type="EMBL" id="ADFR01000007">
    <property type="protein sequence ID" value="EFC05734.1"/>
    <property type="molecule type" value="Genomic_DNA"/>
</dbReference>
<evidence type="ECO:0000256" key="5">
    <source>
        <dbReference type="ARBA" id="ARBA00022676"/>
    </source>
</evidence>
<dbReference type="InterPro" id="IPR003385">
    <property type="entry name" value="Glyco_hydro_77"/>
</dbReference>
<protein>
    <recommendedName>
        <fullName evidence="4 10">4-alpha-glucanotransferase</fullName>
        <ecNumber evidence="3 10">2.4.1.25</ecNumber>
    </recommendedName>
    <alternativeName>
        <fullName evidence="8 10">Amylomaltase</fullName>
    </alternativeName>
    <alternativeName>
        <fullName evidence="9 10">Disproportionating enzyme</fullName>
    </alternativeName>
</protein>
<dbReference type="NCBIfam" id="NF011080">
    <property type="entry name" value="PRK14508.1-3"/>
    <property type="match status" value="1"/>
</dbReference>
<dbReference type="AlphaFoldDB" id="D2MNW5"/>
<evidence type="ECO:0000256" key="2">
    <source>
        <dbReference type="ARBA" id="ARBA00005684"/>
    </source>
</evidence>
<dbReference type="GO" id="GO:0004134">
    <property type="term" value="F:4-alpha-glucanotransferase activity"/>
    <property type="evidence" value="ECO:0007669"/>
    <property type="project" value="UniProtKB-EC"/>
</dbReference>
<sequence>MKRSAGVLLPIASLPSDYGIGTMGEQARKFIKFLKKAKQTYWQILPIGPTGYGDSPYQSFSTFAGNPYFIDLDDLKKEGLLKTNEYASINWGKRKNRIDYEAIYQNRFKVLRKACNRISQKKLNEFNQFVMDEAYWLEDYALYMATKESLGGIALQEWPKNIRTRDDSTIQALRIDLKEEVLFWKKIQFLFYDQWRKLKNYAQDHGIYIIGDLPIYVSGDSADVWCHPKLFQLNKEYVPIEVAGCPPDGFSVDGQLWGNPLFDWEYLKKNKYEWWILRVKHQLRFYDILRIDHFRGFSSYYAIPFGNSTASDGRWCKGPGYDLFKAIKEKLGDVSIMAEDLGFLSEDVHELLNQTGYPGMKVLQFAFDSRETNSVYLPHTYNYNCVVYAGTHDNDTIQGWLKTANKQDVKRAKEYFHLTKEEGYHWGVIRAQYASVANLAITQFQDLLGLGSKARINIPSTLGNNWVYRCNKEDFRSDLAIRLGRLAEVYGRYIHGDERK</sequence>
<proteinExistence type="inferred from homology"/>
<dbReference type="EC" id="2.4.1.25" evidence="3 10"/>
<evidence type="ECO:0000256" key="7">
    <source>
        <dbReference type="ARBA" id="ARBA00023277"/>
    </source>
</evidence>
<evidence type="ECO:0000256" key="4">
    <source>
        <dbReference type="ARBA" id="ARBA00020295"/>
    </source>
</evidence>
<dbReference type="STRING" id="679192.HMPREF9013_0657"/>
<comment type="caution">
    <text evidence="11">The sequence shown here is derived from an EMBL/GenBank/DDBJ whole genome shotgun (WGS) entry which is preliminary data.</text>
</comment>
<comment type="catalytic activity">
    <reaction evidence="1 10">
        <text>Transfers a segment of a (1-&gt;4)-alpha-D-glucan to a new position in an acceptor, which may be glucose or a (1-&gt;4)-alpha-D-glucan.</text>
        <dbReference type="EC" id="2.4.1.25"/>
    </reaction>
</comment>
<dbReference type="GO" id="GO:0005975">
    <property type="term" value="P:carbohydrate metabolic process"/>
    <property type="evidence" value="ECO:0007669"/>
    <property type="project" value="InterPro"/>
</dbReference>
<comment type="similarity">
    <text evidence="2 10">Belongs to the disproportionating enzyme family.</text>
</comment>
<dbReference type="PANTHER" id="PTHR32438">
    <property type="entry name" value="4-ALPHA-GLUCANOTRANSFERASE DPE1, CHLOROPLASTIC/AMYLOPLASTIC"/>
    <property type="match status" value="1"/>
</dbReference>
<evidence type="ECO:0000313" key="12">
    <source>
        <dbReference type="Proteomes" id="UP000005017"/>
    </source>
</evidence>
<dbReference type="SUPFAM" id="SSF51445">
    <property type="entry name" value="(Trans)glycosidases"/>
    <property type="match status" value="1"/>
</dbReference>
<gene>
    <name evidence="11" type="primary">malQ</name>
    <name evidence="11" type="ORF">HMPREF9013_0657</name>
</gene>
<dbReference type="Gene3D" id="3.20.20.80">
    <property type="entry name" value="Glycosidases"/>
    <property type="match status" value="1"/>
</dbReference>
<organism evidence="11 12">
    <name type="scientific">Bulleidia extructa W1219</name>
    <dbReference type="NCBI Taxonomy" id="679192"/>
    <lineage>
        <taxon>Bacteria</taxon>
        <taxon>Bacillati</taxon>
        <taxon>Bacillota</taxon>
        <taxon>Erysipelotrichia</taxon>
        <taxon>Erysipelotrichales</taxon>
        <taxon>Erysipelotrichaceae</taxon>
        <taxon>Bulleidia</taxon>
    </lineage>
</organism>
<dbReference type="PANTHER" id="PTHR32438:SF5">
    <property type="entry name" value="4-ALPHA-GLUCANOTRANSFERASE DPE1, CHLOROPLASTIC_AMYLOPLASTIC"/>
    <property type="match status" value="1"/>
</dbReference>
<evidence type="ECO:0000256" key="9">
    <source>
        <dbReference type="ARBA" id="ARBA00031501"/>
    </source>
</evidence>
<accession>D2MNW5</accession>
<dbReference type="RefSeq" id="WP_006627066.1">
    <property type="nucleotide sequence ID" value="NZ_ADFR01000007.1"/>
</dbReference>
<dbReference type="Proteomes" id="UP000005017">
    <property type="component" value="Unassembled WGS sequence"/>
</dbReference>
<evidence type="ECO:0000256" key="6">
    <source>
        <dbReference type="ARBA" id="ARBA00022679"/>
    </source>
</evidence>
<keyword evidence="12" id="KW-1185">Reference proteome</keyword>
<evidence type="ECO:0000256" key="1">
    <source>
        <dbReference type="ARBA" id="ARBA00000439"/>
    </source>
</evidence>
<evidence type="ECO:0000256" key="8">
    <source>
        <dbReference type="ARBA" id="ARBA00031423"/>
    </source>
</evidence>